<proteinExistence type="predicted"/>
<evidence type="ECO:0000313" key="7">
    <source>
        <dbReference type="Proteomes" id="UP000321947"/>
    </source>
</evidence>
<dbReference type="AlphaFoldDB" id="A0A5D3BWR3"/>
<name>A0A5D3BWR3_CUCMM</name>
<dbReference type="Proteomes" id="UP000321393">
    <property type="component" value="Unassembled WGS sequence"/>
</dbReference>
<protein>
    <submittedName>
        <fullName evidence="5">Retrotransposon protein</fullName>
    </submittedName>
</protein>
<feature type="coiled-coil region" evidence="1">
    <location>
        <begin position="121"/>
        <end position="158"/>
    </location>
</feature>
<dbReference type="Proteomes" id="UP000321947">
    <property type="component" value="Unassembled WGS sequence"/>
</dbReference>
<keyword evidence="1" id="KW-0175">Coiled coil</keyword>
<dbReference type="Pfam" id="PF08284">
    <property type="entry name" value="RVP_2"/>
    <property type="match status" value="1"/>
</dbReference>
<reference evidence="6 7" key="1">
    <citation type="submission" date="2019-08" db="EMBL/GenBank/DDBJ databases">
        <title>Draft genome sequences of two oriental melons (Cucumis melo L. var makuwa).</title>
        <authorList>
            <person name="Kwon S.-Y."/>
        </authorList>
    </citation>
    <scope>NUCLEOTIDE SEQUENCE [LARGE SCALE GENOMIC DNA]</scope>
    <source>
        <strain evidence="7">cv. Chang Bougi</strain>
        <strain evidence="6">cv. SW 3</strain>
        <tissue evidence="5">Leaf</tissue>
    </source>
</reference>
<dbReference type="Pfam" id="PF03732">
    <property type="entry name" value="Retrotrans_gag"/>
    <property type="match status" value="1"/>
</dbReference>
<organism evidence="5 7">
    <name type="scientific">Cucumis melo var. makuwa</name>
    <name type="common">Oriental melon</name>
    <dbReference type="NCBI Taxonomy" id="1194695"/>
    <lineage>
        <taxon>Eukaryota</taxon>
        <taxon>Viridiplantae</taxon>
        <taxon>Streptophyta</taxon>
        <taxon>Embryophyta</taxon>
        <taxon>Tracheophyta</taxon>
        <taxon>Spermatophyta</taxon>
        <taxon>Magnoliopsida</taxon>
        <taxon>eudicotyledons</taxon>
        <taxon>Gunneridae</taxon>
        <taxon>Pentapetalae</taxon>
        <taxon>rosids</taxon>
        <taxon>fabids</taxon>
        <taxon>Cucurbitales</taxon>
        <taxon>Cucurbitaceae</taxon>
        <taxon>Benincaseae</taxon>
        <taxon>Cucumis</taxon>
    </lineage>
</organism>
<dbReference type="EMBL" id="SSTD01015517">
    <property type="protein sequence ID" value="TYK02569.1"/>
    <property type="molecule type" value="Genomic_DNA"/>
</dbReference>
<evidence type="ECO:0000256" key="2">
    <source>
        <dbReference type="SAM" id="MobiDB-lite"/>
    </source>
</evidence>
<dbReference type="CDD" id="cd00303">
    <property type="entry name" value="retropepsin_like"/>
    <property type="match status" value="1"/>
</dbReference>
<feature type="domain" description="Retrotransposon gag" evidence="3">
    <location>
        <begin position="223"/>
        <end position="300"/>
    </location>
</feature>
<evidence type="ECO:0000313" key="5">
    <source>
        <dbReference type="EMBL" id="TYK02569.1"/>
    </source>
</evidence>
<gene>
    <name evidence="5" type="ORF">E5676_scaffold925G00210</name>
    <name evidence="4" type="ORF">E6C27_scaffold400G00380</name>
</gene>
<feature type="region of interest" description="Disordered" evidence="2">
    <location>
        <begin position="324"/>
        <end position="354"/>
    </location>
</feature>
<dbReference type="InterPro" id="IPR005162">
    <property type="entry name" value="Retrotrans_gag_dom"/>
</dbReference>
<evidence type="ECO:0000313" key="6">
    <source>
        <dbReference type="Proteomes" id="UP000321393"/>
    </source>
</evidence>
<evidence type="ECO:0000256" key="1">
    <source>
        <dbReference type="SAM" id="Coils"/>
    </source>
</evidence>
<evidence type="ECO:0000259" key="3">
    <source>
        <dbReference type="Pfam" id="PF03732"/>
    </source>
</evidence>
<dbReference type="EMBL" id="SSTE01020493">
    <property type="protein sequence ID" value="KAA0033977.1"/>
    <property type="molecule type" value="Genomic_DNA"/>
</dbReference>
<comment type="caution">
    <text evidence="5">The sequence shown here is derived from an EMBL/GenBank/DDBJ whole genome shotgun (WGS) entry which is preliminary data.</text>
</comment>
<accession>A0A5D3BWR3</accession>
<dbReference type="STRING" id="1194695.A0A5D3BWR3"/>
<evidence type="ECO:0000313" key="4">
    <source>
        <dbReference type="EMBL" id="KAA0033977.1"/>
    </source>
</evidence>
<sequence>MAWCATRSFHMPAFDVTALRSKTPLAVGVGCVSVAGTTLWRSSSTSKRQIPFASLGISTSSRHFYAIRFKLGEGMLLIDVPPISKRGGKVNSQQMNDGKMIGEKILTEPENLGVGTCLMAHKKMEDRLEGTEKEVQGLKEMMLELKKAVERMAEDMRESNTHRCKDESCTSDGSTLKRKGKMEDLETMMDNGIVTADRSKYKKLEMPMFVGENPESWVYCVEHFFGQDEVDWYKWSNNCTKVESWGDLKERMFEHFRDTGYRSLGARLIRIKQDGSYNDYVKKFVNYWTPLPDMAESVLMDATDAFVTVLEPTLQAEVLKLGISEPGGAESQPNKNPGGSDKGNPRKRTAFGVTIGDGTDRKGRGLCKRVELKLPKLTIIVDILAVEFGRVDIILGMQWLCTTGFMDIHWPSLTVTSMAQCSLD</sequence>